<dbReference type="CDD" id="cd00037">
    <property type="entry name" value="CLECT"/>
    <property type="match status" value="1"/>
</dbReference>
<feature type="non-terminal residue" evidence="2">
    <location>
        <position position="78"/>
    </location>
</feature>
<proteinExistence type="predicted"/>
<dbReference type="InterPro" id="IPR016186">
    <property type="entry name" value="C-type_lectin-like/link_sf"/>
</dbReference>
<name>A0AAE0YF17_9GAST</name>
<feature type="signal peptide" evidence="1">
    <location>
        <begin position="1"/>
        <end position="24"/>
    </location>
</feature>
<evidence type="ECO:0000313" key="2">
    <source>
        <dbReference type="EMBL" id="KAK3743318.1"/>
    </source>
</evidence>
<feature type="chain" id="PRO_5041954815" description="C-type lectin domain-containing protein" evidence="1">
    <location>
        <begin position="25"/>
        <end position="78"/>
    </location>
</feature>
<dbReference type="AlphaFoldDB" id="A0AAE0YF17"/>
<dbReference type="SUPFAM" id="SSF56436">
    <property type="entry name" value="C-type lectin-like"/>
    <property type="match status" value="1"/>
</dbReference>
<keyword evidence="3" id="KW-1185">Reference proteome</keyword>
<dbReference type="Proteomes" id="UP001283361">
    <property type="component" value="Unassembled WGS sequence"/>
</dbReference>
<gene>
    <name evidence="2" type="ORF">RRG08_007556</name>
</gene>
<sequence>MASASLQYLVFWLITIGLDRTAQGKASCPSGWIESTQSGTCIKVYEDKKSWEDARAVCQAAGGDLVKIIDDSMNQFIW</sequence>
<organism evidence="2 3">
    <name type="scientific">Elysia crispata</name>
    <name type="common">lettuce slug</name>
    <dbReference type="NCBI Taxonomy" id="231223"/>
    <lineage>
        <taxon>Eukaryota</taxon>
        <taxon>Metazoa</taxon>
        <taxon>Spiralia</taxon>
        <taxon>Lophotrochozoa</taxon>
        <taxon>Mollusca</taxon>
        <taxon>Gastropoda</taxon>
        <taxon>Heterobranchia</taxon>
        <taxon>Euthyneura</taxon>
        <taxon>Panpulmonata</taxon>
        <taxon>Sacoglossa</taxon>
        <taxon>Placobranchoidea</taxon>
        <taxon>Plakobranchidae</taxon>
        <taxon>Elysia</taxon>
    </lineage>
</organism>
<dbReference type="EMBL" id="JAWDGP010006317">
    <property type="protein sequence ID" value="KAK3743318.1"/>
    <property type="molecule type" value="Genomic_DNA"/>
</dbReference>
<comment type="caution">
    <text evidence="2">The sequence shown here is derived from an EMBL/GenBank/DDBJ whole genome shotgun (WGS) entry which is preliminary data.</text>
</comment>
<accession>A0AAE0YF17</accession>
<dbReference type="Gene3D" id="3.10.100.10">
    <property type="entry name" value="Mannose-Binding Protein A, subunit A"/>
    <property type="match status" value="1"/>
</dbReference>
<evidence type="ECO:0000256" key="1">
    <source>
        <dbReference type="SAM" id="SignalP"/>
    </source>
</evidence>
<reference evidence="2" key="1">
    <citation type="journal article" date="2023" name="G3 (Bethesda)">
        <title>A reference genome for the long-term kleptoplast-retaining sea slug Elysia crispata morphotype clarki.</title>
        <authorList>
            <person name="Eastman K.E."/>
            <person name="Pendleton A.L."/>
            <person name="Shaikh M.A."/>
            <person name="Suttiyut T."/>
            <person name="Ogas R."/>
            <person name="Tomko P."/>
            <person name="Gavelis G."/>
            <person name="Widhalm J.R."/>
            <person name="Wisecaver J.H."/>
        </authorList>
    </citation>
    <scope>NUCLEOTIDE SEQUENCE</scope>
    <source>
        <strain evidence="2">ECLA1</strain>
    </source>
</reference>
<protein>
    <recommendedName>
        <fullName evidence="4">C-type lectin domain-containing protein</fullName>
    </recommendedName>
</protein>
<keyword evidence="1" id="KW-0732">Signal</keyword>
<dbReference type="InterPro" id="IPR016187">
    <property type="entry name" value="CTDL_fold"/>
</dbReference>
<evidence type="ECO:0000313" key="3">
    <source>
        <dbReference type="Proteomes" id="UP001283361"/>
    </source>
</evidence>
<evidence type="ECO:0008006" key="4">
    <source>
        <dbReference type="Google" id="ProtNLM"/>
    </source>
</evidence>